<sequence>MGKSRIWLRTGVRVEPLADERVNVTRPRSPMGMSSHRQEARRCQNKRHYRDLSRFP</sequence>
<name>A0A0M8ZNT0_9HYME</name>
<organism evidence="2 3">
    <name type="scientific">Melipona quadrifasciata</name>
    <dbReference type="NCBI Taxonomy" id="166423"/>
    <lineage>
        <taxon>Eukaryota</taxon>
        <taxon>Metazoa</taxon>
        <taxon>Ecdysozoa</taxon>
        <taxon>Arthropoda</taxon>
        <taxon>Hexapoda</taxon>
        <taxon>Insecta</taxon>
        <taxon>Pterygota</taxon>
        <taxon>Neoptera</taxon>
        <taxon>Endopterygota</taxon>
        <taxon>Hymenoptera</taxon>
        <taxon>Apocrita</taxon>
        <taxon>Aculeata</taxon>
        <taxon>Apoidea</taxon>
        <taxon>Anthophila</taxon>
        <taxon>Apidae</taxon>
        <taxon>Melipona</taxon>
    </lineage>
</organism>
<reference evidence="2 3" key="1">
    <citation type="submission" date="2015-07" db="EMBL/GenBank/DDBJ databases">
        <title>The genome of Melipona quadrifasciata.</title>
        <authorList>
            <person name="Pan H."/>
            <person name="Kapheim K."/>
        </authorList>
    </citation>
    <scope>NUCLEOTIDE SEQUENCE [LARGE SCALE GENOMIC DNA]</scope>
    <source>
        <strain evidence="2">0111107301</strain>
        <tissue evidence="2">Whole body</tissue>
    </source>
</reference>
<keyword evidence="3" id="KW-1185">Reference proteome</keyword>
<dbReference type="Proteomes" id="UP000053105">
    <property type="component" value="Unassembled WGS sequence"/>
</dbReference>
<evidence type="ECO:0000313" key="2">
    <source>
        <dbReference type="EMBL" id="KOX67847.1"/>
    </source>
</evidence>
<protein>
    <submittedName>
        <fullName evidence="2">Uncharacterized protein</fullName>
    </submittedName>
</protein>
<dbReference type="AlphaFoldDB" id="A0A0M8ZNT0"/>
<evidence type="ECO:0000313" key="3">
    <source>
        <dbReference type="Proteomes" id="UP000053105"/>
    </source>
</evidence>
<gene>
    <name evidence="2" type="ORF">WN51_06892</name>
</gene>
<proteinExistence type="predicted"/>
<accession>A0A0M8ZNT0</accession>
<dbReference type="EMBL" id="KQ435969">
    <property type="protein sequence ID" value="KOX67847.1"/>
    <property type="molecule type" value="Genomic_DNA"/>
</dbReference>
<feature type="region of interest" description="Disordered" evidence="1">
    <location>
        <begin position="25"/>
        <end position="56"/>
    </location>
</feature>
<evidence type="ECO:0000256" key="1">
    <source>
        <dbReference type="SAM" id="MobiDB-lite"/>
    </source>
</evidence>